<keyword evidence="2" id="KW-0229">DNA integration</keyword>
<dbReference type="PANTHER" id="PTHR30629:SF2">
    <property type="entry name" value="PROPHAGE INTEGRASE INTS-RELATED"/>
    <property type="match status" value="1"/>
</dbReference>
<dbReference type="InterPro" id="IPR038488">
    <property type="entry name" value="Integrase_DNA-bd_sf"/>
</dbReference>
<dbReference type="Gene3D" id="3.30.160.390">
    <property type="entry name" value="Integrase, DNA-binding domain"/>
    <property type="match status" value="1"/>
</dbReference>
<dbReference type="PROSITE" id="PS51900">
    <property type="entry name" value="CB"/>
    <property type="match status" value="1"/>
</dbReference>
<protein>
    <recommendedName>
        <fullName evidence="6">Core-binding (CB) domain-containing protein</fullName>
    </recommendedName>
</protein>
<dbReference type="Proteomes" id="UP000199664">
    <property type="component" value="Unassembled WGS sequence"/>
</dbReference>
<feature type="domain" description="Core-binding (CB)" evidence="6">
    <location>
        <begin position="94"/>
        <end position="175"/>
    </location>
</feature>
<proteinExistence type="inferred from homology"/>
<dbReference type="Pfam" id="PF13356">
    <property type="entry name" value="Arm-DNA-bind_3"/>
    <property type="match status" value="1"/>
</dbReference>
<dbReference type="Gene3D" id="1.10.150.130">
    <property type="match status" value="1"/>
</dbReference>
<evidence type="ECO:0000313" key="7">
    <source>
        <dbReference type="EMBL" id="SEL39818.1"/>
    </source>
</evidence>
<evidence type="ECO:0000256" key="1">
    <source>
        <dbReference type="ARBA" id="ARBA00008857"/>
    </source>
</evidence>
<evidence type="ECO:0000256" key="5">
    <source>
        <dbReference type="SAM" id="MobiDB-lite"/>
    </source>
</evidence>
<sequence>MLGCGRSNRSRRLKKISDGGSLFLFVPPNGSKLWRFSCTFAGKQKTLAIGAYPAISLAEARAARDAAKVLLSKGVDPGEQKKLDAISAALARATTFEVVAAELLDKKKREGRTERTAEKLRWLYDLAKAHIGTRPIGEITALEILVALRAVETRGQLETAKRLRAVIGEVFRYGVATGRAMTDPTFALRGALTAPKVKHRAAIIDPKAFGGLLRAIDGFSGQPTTKAALQLMALLFPRPARCASPSGLSSISTQRSGPSPPPGRR</sequence>
<dbReference type="GO" id="GO:0003677">
    <property type="term" value="F:DNA binding"/>
    <property type="evidence" value="ECO:0007669"/>
    <property type="project" value="UniProtKB-UniRule"/>
</dbReference>
<gene>
    <name evidence="7" type="ORF">SAMN04515666_103624</name>
</gene>
<dbReference type="EMBL" id="FOAN01000003">
    <property type="protein sequence ID" value="SEL39818.1"/>
    <property type="molecule type" value="Genomic_DNA"/>
</dbReference>
<dbReference type="SUPFAM" id="SSF56349">
    <property type="entry name" value="DNA breaking-rejoining enzymes"/>
    <property type="match status" value="1"/>
</dbReference>
<dbReference type="Pfam" id="PF22022">
    <property type="entry name" value="Phage_int_M"/>
    <property type="match status" value="1"/>
</dbReference>
<evidence type="ECO:0000256" key="3">
    <source>
        <dbReference type="ARBA" id="ARBA00023125"/>
    </source>
</evidence>
<evidence type="ECO:0000259" key="6">
    <source>
        <dbReference type="PROSITE" id="PS51900"/>
    </source>
</evidence>
<keyword evidence="3 4" id="KW-0238">DNA-binding</keyword>
<dbReference type="InterPro" id="IPR011010">
    <property type="entry name" value="DNA_brk_join_enz"/>
</dbReference>
<evidence type="ECO:0000313" key="8">
    <source>
        <dbReference type="Proteomes" id="UP000199664"/>
    </source>
</evidence>
<name>A0A1H7PWI5_9HYPH</name>
<dbReference type="InterPro" id="IPR053876">
    <property type="entry name" value="Phage_int_M"/>
</dbReference>
<keyword evidence="8" id="KW-1185">Reference proteome</keyword>
<dbReference type="AlphaFoldDB" id="A0A1H7PWI5"/>
<dbReference type="GO" id="GO:0015074">
    <property type="term" value="P:DNA integration"/>
    <property type="evidence" value="ECO:0007669"/>
    <property type="project" value="UniProtKB-KW"/>
</dbReference>
<accession>A0A1H7PWI5</accession>
<feature type="region of interest" description="Disordered" evidence="5">
    <location>
        <begin position="243"/>
        <end position="265"/>
    </location>
</feature>
<organism evidence="7 8">
    <name type="scientific">Bosea lupini</name>
    <dbReference type="NCBI Taxonomy" id="1036779"/>
    <lineage>
        <taxon>Bacteria</taxon>
        <taxon>Pseudomonadati</taxon>
        <taxon>Pseudomonadota</taxon>
        <taxon>Alphaproteobacteria</taxon>
        <taxon>Hyphomicrobiales</taxon>
        <taxon>Boseaceae</taxon>
        <taxon>Bosea</taxon>
    </lineage>
</organism>
<comment type="similarity">
    <text evidence="1">Belongs to the 'phage' integrase family.</text>
</comment>
<dbReference type="PANTHER" id="PTHR30629">
    <property type="entry name" value="PROPHAGE INTEGRASE"/>
    <property type="match status" value="1"/>
</dbReference>
<reference evidence="8" key="1">
    <citation type="submission" date="2016-10" db="EMBL/GenBank/DDBJ databases">
        <authorList>
            <person name="Varghese N."/>
            <person name="Submissions S."/>
        </authorList>
    </citation>
    <scope>NUCLEOTIDE SEQUENCE [LARGE SCALE GENOMIC DNA]</scope>
    <source>
        <strain evidence="8">LMG 26383,CCUG 61248,R- 45681</strain>
    </source>
</reference>
<dbReference type="InterPro" id="IPR044068">
    <property type="entry name" value="CB"/>
</dbReference>
<dbReference type="InterPro" id="IPR025166">
    <property type="entry name" value="Integrase_DNA_bind_dom"/>
</dbReference>
<dbReference type="InterPro" id="IPR050808">
    <property type="entry name" value="Phage_Integrase"/>
</dbReference>
<dbReference type="InterPro" id="IPR010998">
    <property type="entry name" value="Integrase_recombinase_N"/>
</dbReference>
<evidence type="ECO:0000256" key="4">
    <source>
        <dbReference type="PROSITE-ProRule" id="PRU01248"/>
    </source>
</evidence>
<dbReference type="STRING" id="1036779.SAMN04515666_103624"/>
<evidence type="ECO:0000256" key="2">
    <source>
        <dbReference type="ARBA" id="ARBA00022908"/>
    </source>
</evidence>